<proteinExistence type="predicted"/>
<dbReference type="EMBL" id="JACOOO010000025">
    <property type="protein sequence ID" value="MBC5629585.1"/>
    <property type="molecule type" value="Genomic_DNA"/>
</dbReference>
<sequence>MKSKVSRIILGCFDLFLAVGAIYNGLIMVSGKWWDGEWPTVWIGRVPFTSWFWPGVIAIVVYGLGNLIAAYYSFSKRESGWIPSGGMGIFFFLSLLLSIKVLGEGYLATFMFIILSGIQMILTIIVTISYFIGREKVIT</sequence>
<feature type="transmembrane region" description="Helical" evidence="1">
    <location>
        <begin position="51"/>
        <end position="74"/>
    </location>
</feature>
<feature type="transmembrane region" description="Helical" evidence="1">
    <location>
        <begin position="12"/>
        <end position="31"/>
    </location>
</feature>
<feature type="transmembrane region" description="Helical" evidence="1">
    <location>
        <begin position="81"/>
        <end position="99"/>
    </location>
</feature>
<name>A0ABR7DER4_9CLOT</name>
<evidence type="ECO:0000313" key="3">
    <source>
        <dbReference type="Proteomes" id="UP000596929"/>
    </source>
</evidence>
<evidence type="ECO:0000313" key="2">
    <source>
        <dbReference type="EMBL" id="MBC5629585.1"/>
    </source>
</evidence>
<gene>
    <name evidence="2" type="ORF">H8S20_11860</name>
</gene>
<evidence type="ECO:0000256" key="1">
    <source>
        <dbReference type="SAM" id="Phobius"/>
    </source>
</evidence>
<keyword evidence="1" id="KW-0812">Transmembrane</keyword>
<feature type="transmembrane region" description="Helical" evidence="1">
    <location>
        <begin position="105"/>
        <end position="132"/>
    </location>
</feature>
<organism evidence="2 3">
    <name type="scientific">Clostridium hominis</name>
    <dbReference type="NCBI Taxonomy" id="2763036"/>
    <lineage>
        <taxon>Bacteria</taxon>
        <taxon>Bacillati</taxon>
        <taxon>Bacillota</taxon>
        <taxon>Clostridia</taxon>
        <taxon>Eubacteriales</taxon>
        <taxon>Clostridiaceae</taxon>
        <taxon>Clostridium</taxon>
    </lineage>
</organism>
<protein>
    <submittedName>
        <fullName evidence="2">Uncharacterized protein</fullName>
    </submittedName>
</protein>
<dbReference type="Proteomes" id="UP000596929">
    <property type="component" value="Unassembled WGS sequence"/>
</dbReference>
<keyword evidence="3" id="KW-1185">Reference proteome</keyword>
<keyword evidence="1" id="KW-1133">Transmembrane helix</keyword>
<keyword evidence="1" id="KW-0472">Membrane</keyword>
<dbReference type="RefSeq" id="WP_186860252.1">
    <property type="nucleotide sequence ID" value="NZ_JACOOO010000025.1"/>
</dbReference>
<accession>A0ABR7DER4</accession>
<reference evidence="2 3" key="1">
    <citation type="submission" date="2020-08" db="EMBL/GenBank/DDBJ databases">
        <title>Genome public.</title>
        <authorList>
            <person name="Liu C."/>
            <person name="Sun Q."/>
        </authorList>
    </citation>
    <scope>NUCLEOTIDE SEQUENCE [LARGE SCALE GENOMIC DNA]</scope>
    <source>
        <strain evidence="2 3">NSJ-6</strain>
    </source>
</reference>
<comment type="caution">
    <text evidence="2">The sequence shown here is derived from an EMBL/GenBank/DDBJ whole genome shotgun (WGS) entry which is preliminary data.</text>
</comment>